<dbReference type="InterPro" id="IPR000182">
    <property type="entry name" value="GNAT_dom"/>
</dbReference>
<sequence>MSKIIHIVFSKSAEGSFKYAVNIKKYIAGNKIIALYDNLSIGRLGNLNKLDDRKKWWGQINGDDIDICENIDGIEENYDKFYNDISEISETDIVYLWYGKCDEETCGMLCTMNLLKDKLINVYNVNVSNIFIKKKDGVVFVRSAGEIVPQELGNYMSKAEKLGSEEYKNLIKQWERLVKENSILRTYKNDKIHSVNEDYFDKDILEFCNREYNKVLRIMGNVLVNSESRITEEYILWRIKKLVKSGKLKLKGDFVVMKELEVCITGGGLDYLNSKFKVKLAEKNNSNSILQLLNTVTLNLHNRGINQWEYPWKCDEIQLEIKEGHTYIVTIDDEIIGVFSVKDVGNSTGFDFIKWSSMYLYRIAILPQYQGNNIGCEIIKYAHTLARNSNKTLYLDCWAGNEKLKKFYINTGFCYCGDFPEEDYMISVFKYE</sequence>
<dbReference type="Proteomes" id="UP000192468">
    <property type="component" value="Unassembled WGS sequence"/>
</dbReference>
<proteinExistence type="predicted"/>
<dbReference type="Pfam" id="PF00583">
    <property type="entry name" value="Acetyltransf_1"/>
    <property type="match status" value="1"/>
</dbReference>
<dbReference type="InterPro" id="IPR022123">
    <property type="entry name" value="DUF3658"/>
</dbReference>
<dbReference type="GO" id="GO:0016747">
    <property type="term" value="F:acyltransferase activity, transferring groups other than amino-acyl groups"/>
    <property type="evidence" value="ECO:0007669"/>
    <property type="project" value="InterPro"/>
</dbReference>
<reference evidence="2 3" key="1">
    <citation type="submission" date="2017-04" db="EMBL/GenBank/DDBJ databases">
        <authorList>
            <person name="Afonso C.L."/>
            <person name="Miller P.J."/>
            <person name="Scott M.A."/>
            <person name="Spackman E."/>
            <person name="Goraichik I."/>
            <person name="Dimitrov K.M."/>
            <person name="Suarez D.L."/>
            <person name="Swayne D.E."/>
        </authorList>
    </citation>
    <scope>NUCLEOTIDE SEQUENCE [LARGE SCALE GENOMIC DNA]</scope>
    <source>
        <strain evidence="2 3">DSM 12555</strain>
    </source>
</reference>
<dbReference type="OrthoDB" id="343110at2"/>
<gene>
    <name evidence="2" type="ORF">SAMN02745134_00899</name>
</gene>
<organism evidence="2 3">
    <name type="scientific">Clostridium acidisoli DSM 12555</name>
    <dbReference type="NCBI Taxonomy" id="1121291"/>
    <lineage>
        <taxon>Bacteria</taxon>
        <taxon>Bacillati</taxon>
        <taxon>Bacillota</taxon>
        <taxon>Clostridia</taxon>
        <taxon>Eubacteriales</taxon>
        <taxon>Clostridiaceae</taxon>
        <taxon>Clostridium</taxon>
    </lineage>
</organism>
<dbReference type="InterPro" id="IPR016181">
    <property type="entry name" value="Acyl_CoA_acyltransferase"/>
</dbReference>
<dbReference type="CDD" id="cd04301">
    <property type="entry name" value="NAT_SF"/>
    <property type="match status" value="1"/>
</dbReference>
<protein>
    <submittedName>
        <fullName evidence="2">Acetyltransferase (GNAT) domain-containing protein</fullName>
    </submittedName>
</protein>
<evidence type="ECO:0000259" key="1">
    <source>
        <dbReference type="PROSITE" id="PS51186"/>
    </source>
</evidence>
<feature type="domain" description="N-acetyltransferase" evidence="1">
    <location>
        <begin position="288"/>
        <end position="432"/>
    </location>
</feature>
<dbReference type="Pfam" id="PF08874">
    <property type="entry name" value="DUF1835"/>
    <property type="match status" value="1"/>
</dbReference>
<name>A0A1W1X774_9CLOT</name>
<dbReference type="Pfam" id="PF12395">
    <property type="entry name" value="DUF3658"/>
    <property type="match status" value="1"/>
</dbReference>
<dbReference type="AlphaFoldDB" id="A0A1W1X774"/>
<evidence type="ECO:0000313" key="3">
    <source>
        <dbReference type="Proteomes" id="UP000192468"/>
    </source>
</evidence>
<evidence type="ECO:0000313" key="2">
    <source>
        <dbReference type="EMBL" id="SMC19674.1"/>
    </source>
</evidence>
<dbReference type="PROSITE" id="PS51186">
    <property type="entry name" value="GNAT"/>
    <property type="match status" value="1"/>
</dbReference>
<keyword evidence="2" id="KW-0808">Transferase</keyword>
<dbReference type="RefSeq" id="WP_084114115.1">
    <property type="nucleotide sequence ID" value="NZ_FWXH01000002.1"/>
</dbReference>
<dbReference type="EMBL" id="FWXH01000002">
    <property type="protein sequence ID" value="SMC19674.1"/>
    <property type="molecule type" value="Genomic_DNA"/>
</dbReference>
<accession>A0A1W1X774</accession>
<dbReference type="STRING" id="1121291.SAMN02745134_00899"/>
<keyword evidence="3" id="KW-1185">Reference proteome</keyword>
<dbReference type="SUPFAM" id="SSF55729">
    <property type="entry name" value="Acyl-CoA N-acyltransferases (Nat)"/>
    <property type="match status" value="1"/>
</dbReference>
<dbReference type="InterPro" id="IPR014973">
    <property type="entry name" value="DUF1835"/>
</dbReference>
<dbReference type="Gene3D" id="3.40.630.30">
    <property type="match status" value="1"/>
</dbReference>